<dbReference type="Proteomes" id="UP000308917">
    <property type="component" value="Unassembled WGS sequence"/>
</dbReference>
<dbReference type="InterPro" id="IPR055199">
    <property type="entry name" value="Hda_lid"/>
</dbReference>
<dbReference type="PANTHER" id="PTHR30050">
    <property type="entry name" value="CHROMOSOMAL REPLICATION INITIATOR PROTEIN DNAA"/>
    <property type="match status" value="1"/>
</dbReference>
<keyword evidence="4" id="KW-1185">Reference proteome</keyword>
<accession>A0A4S8FE87</accession>
<dbReference type="GO" id="GO:0016887">
    <property type="term" value="F:ATP hydrolysis activity"/>
    <property type="evidence" value="ECO:0007669"/>
    <property type="project" value="InterPro"/>
</dbReference>
<dbReference type="OrthoDB" id="9784878at2"/>
<dbReference type="InterPro" id="IPR017788">
    <property type="entry name" value="Hda"/>
</dbReference>
<dbReference type="Pfam" id="PF00004">
    <property type="entry name" value="AAA"/>
    <property type="match status" value="1"/>
</dbReference>
<dbReference type="GO" id="GO:0006270">
    <property type="term" value="P:DNA replication initiation"/>
    <property type="evidence" value="ECO:0007669"/>
    <property type="project" value="TreeGrafter"/>
</dbReference>
<dbReference type="RefSeq" id="WP_136572101.1">
    <property type="nucleotide sequence ID" value="NZ_STFG01000001.1"/>
</dbReference>
<dbReference type="Gene3D" id="1.10.8.60">
    <property type="match status" value="1"/>
</dbReference>
<dbReference type="GO" id="GO:0032297">
    <property type="term" value="P:negative regulation of DNA-templated DNA replication initiation"/>
    <property type="evidence" value="ECO:0007669"/>
    <property type="project" value="InterPro"/>
</dbReference>
<proteinExistence type="predicted"/>
<evidence type="ECO:0000313" key="4">
    <source>
        <dbReference type="Proteomes" id="UP000308917"/>
    </source>
</evidence>
<dbReference type="GO" id="GO:0003688">
    <property type="term" value="F:DNA replication origin binding"/>
    <property type="evidence" value="ECO:0007669"/>
    <property type="project" value="TreeGrafter"/>
</dbReference>
<name>A0A4S8FE87_9BURK</name>
<evidence type="ECO:0000313" key="3">
    <source>
        <dbReference type="EMBL" id="THU05391.1"/>
    </source>
</evidence>
<protein>
    <submittedName>
        <fullName evidence="3">DnaA regulatory inactivator Hda</fullName>
    </submittedName>
</protein>
<dbReference type="SUPFAM" id="SSF52540">
    <property type="entry name" value="P-loop containing nucleoside triphosphate hydrolases"/>
    <property type="match status" value="1"/>
</dbReference>
<dbReference type="NCBIfam" id="TIGR03420">
    <property type="entry name" value="DnaA_homol_Hda"/>
    <property type="match status" value="1"/>
</dbReference>
<organism evidence="3 4">
    <name type="scientific">Lampropedia puyangensis</name>
    <dbReference type="NCBI Taxonomy" id="1330072"/>
    <lineage>
        <taxon>Bacteria</taxon>
        <taxon>Pseudomonadati</taxon>
        <taxon>Pseudomonadota</taxon>
        <taxon>Betaproteobacteria</taxon>
        <taxon>Burkholderiales</taxon>
        <taxon>Comamonadaceae</taxon>
        <taxon>Lampropedia</taxon>
    </lineage>
</organism>
<dbReference type="Gene3D" id="3.40.50.300">
    <property type="entry name" value="P-loop containing nucleotide triphosphate hydrolases"/>
    <property type="match status" value="1"/>
</dbReference>
<reference evidence="3 4" key="1">
    <citation type="journal article" date="2015" name="Antonie Van Leeuwenhoek">
        <title>Lampropedia puyangensis sp. nov., isolated from symptomatic bark of Populus ? euramericana canker and emended description of Lampropedia hyalina (Ehrenberg 1832) Lee et al. 2004.</title>
        <authorList>
            <person name="Li Y."/>
            <person name="Wang T."/>
            <person name="Piao C.G."/>
            <person name="Wang L.F."/>
            <person name="Tian G.Z."/>
            <person name="Zhu T.H."/>
            <person name="Guo M.W."/>
        </authorList>
    </citation>
    <scope>NUCLEOTIDE SEQUENCE [LARGE SCALE GENOMIC DNA]</scope>
    <source>
        <strain evidence="3 4">2-bin</strain>
    </source>
</reference>
<gene>
    <name evidence="3" type="primary">hda</name>
    <name evidence="3" type="ORF">E9531_02305</name>
</gene>
<dbReference type="CDD" id="cd00009">
    <property type="entry name" value="AAA"/>
    <property type="match status" value="1"/>
</dbReference>
<dbReference type="Pfam" id="PF22688">
    <property type="entry name" value="Hda_lid"/>
    <property type="match status" value="1"/>
</dbReference>
<feature type="domain" description="ATPase AAA-type core" evidence="1">
    <location>
        <begin position="56"/>
        <end position="157"/>
    </location>
</feature>
<dbReference type="InterPro" id="IPR027417">
    <property type="entry name" value="P-loop_NTPase"/>
</dbReference>
<dbReference type="GO" id="GO:0005524">
    <property type="term" value="F:ATP binding"/>
    <property type="evidence" value="ECO:0007669"/>
    <property type="project" value="InterPro"/>
</dbReference>
<comment type="caution">
    <text evidence="3">The sequence shown here is derived from an EMBL/GenBank/DDBJ whole genome shotgun (WGS) entry which is preliminary data.</text>
</comment>
<dbReference type="InterPro" id="IPR003959">
    <property type="entry name" value="ATPase_AAA_core"/>
</dbReference>
<dbReference type="GO" id="GO:0005886">
    <property type="term" value="C:plasma membrane"/>
    <property type="evidence" value="ECO:0007669"/>
    <property type="project" value="TreeGrafter"/>
</dbReference>
<evidence type="ECO:0000259" key="1">
    <source>
        <dbReference type="Pfam" id="PF00004"/>
    </source>
</evidence>
<dbReference type="AlphaFoldDB" id="A0A4S8FE87"/>
<dbReference type="PANTHER" id="PTHR30050:SF5">
    <property type="entry name" value="DNAA REGULATORY INACTIVATOR HDA"/>
    <property type="match status" value="1"/>
</dbReference>
<dbReference type="EMBL" id="STFG01000001">
    <property type="protein sequence ID" value="THU05391.1"/>
    <property type="molecule type" value="Genomic_DNA"/>
</dbReference>
<sequence>MQQLVLDIGMAPEPSFERYLPCGNEGALQALQEGMASAINLHAQSEQAAYTAPIPVYLWGGPGTGKTHLLTSVALALQSHGLSVGWLQPGIYAGKPNAREFNPQWSAVLIDDADQLSKAEQQRAFNWFINATYPSDGPPCWVIATGSAPAIDLAMRDDLRSRLGSGLSFELHPLSDVQRQAVLQLQARERGLHLSDEVAQYLLGRFARDLSSLSELLARLDVHALRTQRAITIPLLREVLHDSPASLP</sequence>
<feature type="domain" description="Hda lid" evidence="2">
    <location>
        <begin position="176"/>
        <end position="240"/>
    </location>
</feature>
<evidence type="ECO:0000259" key="2">
    <source>
        <dbReference type="Pfam" id="PF22688"/>
    </source>
</evidence>